<keyword evidence="3" id="KW-0159">Chromosome partition</keyword>
<dbReference type="FunFam" id="1.10.10.2830:FF:000001">
    <property type="entry name" value="Chromosome partitioning protein ParB"/>
    <property type="match status" value="1"/>
</dbReference>
<dbReference type="FunFam" id="3.90.1530.30:FF:000001">
    <property type="entry name" value="Chromosome partitioning protein ParB"/>
    <property type="match status" value="1"/>
</dbReference>
<dbReference type="InterPro" id="IPR003115">
    <property type="entry name" value="ParB_N"/>
</dbReference>
<dbReference type="STRING" id="1128398.Curi_c29430"/>
<dbReference type="Gene3D" id="3.90.1530.30">
    <property type="match status" value="1"/>
</dbReference>
<dbReference type="Gene3D" id="1.10.10.2830">
    <property type="match status" value="1"/>
</dbReference>
<dbReference type="GO" id="GO:0009295">
    <property type="term" value="C:nucleoid"/>
    <property type="evidence" value="ECO:0007669"/>
    <property type="project" value="UniProtKB-SubCell"/>
</dbReference>
<dbReference type="InterPro" id="IPR036086">
    <property type="entry name" value="ParB/Sulfiredoxin_sf"/>
</dbReference>
<dbReference type="KEGG" id="cad:Curi_c29430"/>
<evidence type="ECO:0000256" key="3">
    <source>
        <dbReference type="ARBA" id="ARBA00022829"/>
    </source>
</evidence>
<keyword evidence="7" id="KW-1185">Reference proteome</keyword>
<proteinExistence type="inferred from homology"/>
<dbReference type="GO" id="GO:0045881">
    <property type="term" value="P:positive regulation of sporulation resulting in formation of a cellular spore"/>
    <property type="evidence" value="ECO:0007669"/>
    <property type="project" value="TreeGrafter"/>
</dbReference>
<evidence type="ECO:0000256" key="2">
    <source>
        <dbReference type="ARBA" id="ARBA00006295"/>
    </source>
</evidence>
<evidence type="ECO:0000313" key="7">
    <source>
        <dbReference type="Proteomes" id="UP000006094"/>
    </source>
</evidence>
<comment type="similarity">
    <text evidence="2">Belongs to the ParB family.</text>
</comment>
<dbReference type="SUPFAM" id="SSF110849">
    <property type="entry name" value="ParB/Sulfiredoxin"/>
    <property type="match status" value="1"/>
</dbReference>
<sequence length="261" mass="29851">MNIKDEVVYLDIYSISPNKDQPRKKFDKEAIDSLSDSIKNHGVIQPIIVRQKENGYEIIAGERRWRAARVSGLTKIPSIVKNIEELEVAQIALVENIQRENLNPIEEGLAFKELIDQHKLTQEKIGKLLGKSRPYVANTIRLLNLESEVIDLLMNEEITSGHGRAILGLKDIKKQVMLARLIVEKDLSVRETEKLVKELNCEKEKVYSLKEIDPVISDIEQALRESLGTKVQIVKGKNKGKIEIEYYSDEELDRIIELISK</sequence>
<dbReference type="InterPro" id="IPR057240">
    <property type="entry name" value="ParB_dimer_C"/>
</dbReference>
<dbReference type="OrthoDB" id="9802051at2"/>
<dbReference type="Pfam" id="PF02195">
    <property type="entry name" value="ParB_N"/>
    <property type="match status" value="1"/>
</dbReference>
<comment type="subcellular location">
    <subcellularLocation>
        <location evidence="1">Cytoplasm</location>
        <location evidence="1">Nucleoid</location>
    </subcellularLocation>
</comment>
<gene>
    <name evidence="6" type="ordered locus">Curi_c29430</name>
</gene>
<dbReference type="InterPro" id="IPR004437">
    <property type="entry name" value="ParB/RepB/Spo0J"/>
</dbReference>
<dbReference type="GO" id="GO:0007059">
    <property type="term" value="P:chromosome segregation"/>
    <property type="evidence" value="ECO:0007669"/>
    <property type="project" value="UniProtKB-KW"/>
</dbReference>
<dbReference type="GO" id="GO:0005694">
    <property type="term" value="C:chromosome"/>
    <property type="evidence" value="ECO:0007669"/>
    <property type="project" value="TreeGrafter"/>
</dbReference>
<dbReference type="RefSeq" id="WP_014969043.1">
    <property type="nucleotide sequence ID" value="NC_018664.1"/>
</dbReference>
<dbReference type="EMBL" id="CP003326">
    <property type="protein sequence ID" value="AFS79909.1"/>
    <property type="molecule type" value="Genomic_DNA"/>
</dbReference>
<dbReference type="SUPFAM" id="SSF109709">
    <property type="entry name" value="KorB DNA-binding domain-like"/>
    <property type="match status" value="1"/>
</dbReference>
<evidence type="ECO:0000313" key="6">
    <source>
        <dbReference type="EMBL" id="AFS79909.1"/>
    </source>
</evidence>
<dbReference type="eggNOG" id="COG1475">
    <property type="taxonomic scope" value="Bacteria"/>
</dbReference>
<dbReference type="Pfam" id="PF17762">
    <property type="entry name" value="HTH_ParB"/>
    <property type="match status" value="1"/>
</dbReference>
<dbReference type="PANTHER" id="PTHR33375:SF1">
    <property type="entry name" value="CHROMOSOME-PARTITIONING PROTEIN PARB-RELATED"/>
    <property type="match status" value="1"/>
</dbReference>
<dbReference type="GO" id="GO:0003677">
    <property type="term" value="F:DNA binding"/>
    <property type="evidence" value="ECO:0007669"/>
    <property type="project" value="UniProtKB-KW"/>
</dbReference>
<dbReference type="PANTHER" id="PTHR33375">
    <property type="entry name" value="CHROMOSOME-PARTITIONING PROTEIN PARB-RELATED"/>
    <property type="match status" value="1"/>
</dbReference>
<evidence type="ECO:0000256" key="4">
    <source>
        <dbReference type="ARBA" id="ARBA00023125"/>
    </source>
</evidence>
<dbReference type="Pfam" id="PF23552">
    <property type="entry name" value="ParB_C"/>
    <property type="match status" value="1"/>
</dbReference>
<dbReference type="NCBIfam" id="TIGR00180">
    <property type="entry name" value="parB_part"/>
    <property type="match status" value="1"/>
</dbReference>
<dbReference type="PATRIC" id="fig|1128398.3.peg.3015"/>
<dbReference type="AlphaFoldDB" id="K0B3A6"/>
<organism evidence="6 7">
    <name type="scientific">Gottschalkia acidurici (strain ATCC 7906 / DSM 604 / BCRC 14475 / CIP 104303 / KCTC 5404 / NCIMB 10678 / 9a)</name>
    <name type="common">Clostridium acidurici</name>
    <dbReference type="NCBI Taxonomy" id="1128398"/>
    <lineage>
        <taxon>Bacteria</taxon>
        <taxon>Bacillati</taxon>
        <taxon>Bacillota</taxon>
        <taxon>Tissierellia</taxon>
        <taxon>Tissierellales</taxon>
        <taxon>Gottschalkiaceae</taxon>
        <taxon>Gottschalkia</taxon>
    </lineage>
</organism>
<protein>
    <submittedName>
        <fullName evidence="6">ParB-like partition protein</fullName>
    </submittedName>
</protein>
<feature type="domain" description="ParB-like N-terminal" evidence="5">
    <location>
        <begin position="8"/>
        <end position="97"/>
    </location>
</feature>
<name>K0B3A6_GOTA9</name>
<dbReference type="SMART" id="SM00470">
    <property type="entry name" value="ParB"/>
    <property type="match status" value="1"/>
</dbReference>
<evidence type="ECO:0000256" key="1">
    <source>
        <dbReference type="ARBA" id="ARBA00004453"/>
    </source>
</evidence>
<dbReference type="CDD" id="cd16393">
    <property type="entry name" value="SPO0J_N"/>
    <property type="match status" value="1"/>
</dbReference>
<reference evidence="6 7" key="1">
    <citation type="journal article" date="2012" name="PLoS ONE">
        <title>The purine-utilizing bacterium Clostridium acidurici 9a: a genome-guided metabolic reconsideration.</title>
        <authorList>
            <person name="Hartwich K."/>
            <person name="Poehlein A."/>
            <person name="Daniel R."/>
        </authorList>
    </citation>
    <scope>NUCLEOTIDE SEQUENCE [LARGE SCALE GENOMIC DNA]</scope>
    <source>
        <strain evidence="7">ATCC 7906 / DSM 604 / BCRC 14475 / CIP 104303 / KCTC 5404 / NCIMB 10678 / 9a</strain>
    </source>
</reference>
<evidence type="ECO:0000259" key="5">
    <source>
        <dbReference type="SMART" id="SM00470"/>
    </source>
</evidence>
<dbReference type="InterPro" id="IPR041468">
    <property type="entry name" value="HTH_ParB/Spo0J"/>
</dbReference>
<accession>K0B3A6</accession>
<keyword evidence="4" id="KW-0238">DNA-binding</keyword>
<dbReference type="InterPro" id="IPR050336">
    <property type="entry name" value="Chromosome_partition/occlusion"/>
</dbReference>
<dbReference type="Proteomes" id="UP000006094">
    <property type="component" value="Chromosome"/>
</dbReference>
<dbReference type="HOGENOM" id="CLU_023853_0_0_9"/>